<evidence type="ECO:0000313" key="2">
    <source>
        <dbReference type="Proteomes" id="UP001418804"/>
    </source>
</evidence>
<gene>
    <name evidence="1" type="ORF">ABDD91_27825</name>
</gene>
<name>A0ABD5L2U5_PRIAR</name>
<protein>
    <submittedName>
        <fullName evidence="1">Uncharacterized protein</fullName>
    </submittedName>
</protein>
<proteinExistence type="predicted"/>
<dbReference type="AlphaFoldDB" id="A0ABD5L2U5"/>
<evidence type="ECO:0000313" key="1">
    <source>
        <dbReference type="EMBL" id="MEN3156634.1"/>
    </source>
</evidence>
<dbReference type="EMBL" id="JBDIVD010000004">
    <property type="protein sequence ID" value="MEN3156634.1"/>
    <property type="molecule type" value="Genomic_DNA"/>
</dbReference>
<reference evidence="1 2" key="1">
    <citation type="submission" date="2024-05" db="EMBL/GenBank/DDBJ databases">
        <title>The mechanism of isolation and screening of efficient mineral weathering bacteria priestia aryabhattai c4-10 with weathered biotite.</title>
        <authorList>
            <person name="Yang S."/>
        </authorList>
    </citation>
    <scope>NUCLEOTIDE SEQUENCE [LARGE SCALE GENOMIC DNA]</scope>
    <source>
        <strain evidence="1 2">C4-10</strain>
    </source>
</reference>
<reference evidence="1 2" key="2">
    <citation type="submission" date="2024-05" db="EMBL/GenBank/DDBJ databases">
        <authorList>
            <person name="Zheng X."/>
        </authorList>
    </citation>
    <scope>NUCLEOTIDE SEQUENCE [LARGE SCALE GENOMIC DNA]</scope>
    <source>
        <strain evidence="1 2">C4-10</strain>
    </source>
</reference>
<sequence>MEVIIIKDYRSYYNAKDGMYYVDKSYPCKKKSHEHCSGHKSDKEKGKLVEFAYQNADPISSLPPGPGGQALPRTVATVKLNDVKAGNVVSLNGLFHINNDSAVVQDLVASIYRGTPSPGNLIYRAVFEIDNAENVDDDFTQAVVQFVDDSIKSDQKNVTYTLFAEQRVGANGLFLAGPITFTATEIKVN</sequence>
<dbReference type="RefSeq" id="WP_154992583.1">
    <property type="nucleotide sequence ID" value="NZ_JBDIVD010000004.1"/>
</dbReference>
<accession>A0ABD5L2U5</accession>
<comment type="caution">
    <text evidence="1">The sequence shown here is derived from an EMBL/GenBank/DDBJ whole genome shotgun (WGS) entry which is preliminary data.</text>
</comment>
<organism evidence="1 2">
    <name type="scientific">Priestia aryabhattai</name>
    <name type="common">Bacillus aryabhattai</name>
    <dbReference type="NCBI Taxonomy" id="412384"/>
    <lineage>
        <taxon>Bacteria</taxon>
        <taxon>Bacillati</taxon>
        <taxon>Bacillota</taxon>
        <taxon>Bacilli</taxon>
        <taxon>Bacillales</taxon>
        <taxon>Bacillaceae</taxon>
        <taxon>Priestia</taxon>
    </lineage>
</organism>
<dbReference type="Proteomes" id="UP001418804">
    <property type="component" value="Unassembled WGS sequence"/>
</dbReference>